<dbReference type="HOGENOM" id="CLU_1463377_0_0_1"/>
<dbReference type="Gramene" id="EOY32009">
    <property type="protein sequence ID" value="EOY32009"/>
    <property type="gene ID" value="TCM_039418"/>
</dbReference>
<dbReference type="OMA" id="SMTRETH"/>
<dbReference type="InterPro" id="IPR025322">
    <property type="entry name" value="PADRE_dom"/>
</dbReference>
<evidence type="ECO:0000313" key="2">
    <source>
        <dbReference type="EMBL" id="EOY32009.1"/>
    </source>
</evidence>
<evidence type="ECO:0000256" key="1">
    <source>
        <dbReference type="SAM" id="MobiDB-lite"/>
    </source>
</evidence>
<reference evidence="2 3" key="1">
    <citation type="journal article" date="2013" name="Genome Biol.">
        <title>The genome sequence of the most widely cultivated cacao type and its use to identify candidate genes regulating pod color.</title>
        <authorList>
            <person name="Motamayor J.C."/>
            <person name="Mockaitis K."/>
            <person name="Schmutz J."/>
            <person name="Haiminen N."/>
            <person name="Iii D.L."/>
            <person name="Cornejo O."/>
            <person name="Findley S.D."/>
            <person name="Zheng P."/>
            <person name="Utro F."/>
            <person name="Royaert S."/>
            <person name="Saski C."/>
            <person name="Jenkins J."/>
            <person name="Podicheti R."/>
            <person name="Zhao M."/>
            <person name="Scheffler B.E."/>
            <person name="Stack J.C."/>
            <person name="Feltus F.A."/>
            <person name="Mustiga G.M."/>
            <person name="Amores F."/>
            <person name="Phillips W."/>
            <person name="Marelli J.P."/>
            <person name="May G.D."/>
            <person name="Shapiro H."/>
            <person name="Ma J."/>
            <person name="Bustamante C.D."/>
            <person name="Schnell R.J."/>
            <person name="Main D."/>
            <person name="Gilbert D."/>
            <person name="Parida L."/>
            <person name="Kuhn D.N."/>
        </authorList>
    </citation>
    <scope>NUCLEOTIDE SEQUENCE [LARGE SCALE GENOMIC DNA]</scope>
    <source>
        <strain evidence="3">cv. Matina 1-6</strain>
    </source>
</reference>
<keyword evidence="3" id="KW-1185">Reference proteome</keyword>
<dbReference type="PANTHER" id="PTHR33052">
    <property type="entry name" value="DUF4228 DOMAIN PROTEIN-RELATED"/>
    <property type="match status" value="1"/>
</dbReference>
<dbReference type="Proteomes" id="UP000026915">
    <property type="component" value="Chromosome 9"/>
</dbReference>
<name>A0A061GY10_THECC</name>
<evidence type="ECO:0008006" key="4">
    <source>
        <dbReference type="Google" id="ProtNLM"/>
    </source>
</evidence>
<protein>
    <recommendedName>
        <fullName evidence="4">DUF4228 domain protein</fullName>
    </recommendedName>
</protein>
<accession>A0A061GY10</accession>
<proteinExistence type="predicted"/>
<feature type="compositionally biased region" description="Polar residues" evidence="1">
    <location>
        <begin position="120"/>
        <end position="132"/>
    </location>
</feature>
<feature type="compositionally biased region" description="Basic and acidic residues" evidence="1">
    <location>
        <begin position="135"/>
        <end position="144"/>
    </location>
</feature>
<dbReference type="EMBL" id="CM001887">
    <property type="protein sequence ID" value="EOY32009.1"/>
    <property type="molecule type" value="Genomic_DNA"/>
</dbReference>
<dbReference type="Pfam" id="PF14009">
    <property type="entry name" value="PADRE"/>
    <property type="match status" value="1"/>
</dbReference>
<evidence type="ECO:0000313" key="3">
    <source>
        <dbReference type="Proteomes" id="UP000026915"/>
    </source>
</evidence>
<dbReference type="AlphaFoldDB" id="A0A061GY10"/>
<organism evidence="2 3">
    <name type="scientific">Theobroma cacao</name>
    <name type="common">Cacao</name>
    <name type="synonym">Cocoa</name>
    <dbReference type="NCBI Taxonomy" id="3641"/>
    <lineage>
        <taxon>Eukaryota</taxon>
        <taxon>Viridiplantae</taxon>
        <taxon>Streptophyta</taxon>
        <taxon>Embryophyta</taxon>
        <taxon>Tracheophyta</taxon>
        <taxon>Spermatophyta</taxon>
        <taxon>Magnoliopsida</taxon>
        <taxon>eudicotyledons</taxon>
        <taxon>Gunneridae</taxon>
        <taxon>Pentapetalae</taxon>
        <taxon>rosids</taxon>
        <taxon>malvids</taxon>
        <taxon>Malvales</taxon>
        <taxon>Malvaceae</taxon>
        <taxon>Byttnerioideae</taxon>
        <taxon>Theobroma</taxon>
    </lineage>
</organism>
<dbReference type="eggNOG" id="ENOG502S2ES">
    <property type="taxonomic scope" value="Eukaryota"/>
</dbReference>
<dbReference type="STRING" id="3641.A0A061GY10"/>
<gene>
    <name evidence="2" type="ORF">TCM_039418</name>
</gene>
<sequence length="192" mass="21821">MGCCFSSRCRSLSTFNTIRLVHLDGYVKDFDHPISVSEVIGKPPKQFLCTAAQLVSTGFKPLNLDTQLQPGHIYFVLPLSTLQDDISPLDMAPLVRRLTARAKSIRSDAVSPKTSLLWSQNGLGSEGNSSVRSPRRLERRETTHDLQNSCRVRARSWKPILDTIEEISFTRRSESDLREMQFITKKKLPFER</sequence>
<dbReference type="InParanoid" id="A0A061GY10"/>
<feature type="region of interest" description="Disordered" evidence="1">
    <location>
        <begin position="120"/>
        <end position="144"/>
    </location>
</feature>